<feature type="transmembrane region" description="Helical" evidence="6">
    <location>
        <begin position="39"/>
        <end position="62"/>
    </location>
</feature>
<dbReference type="PANTHER" id="PTHR19282">
    <property type="entry name" value="TETRASPANIN"/>
    <property type="match status" value="1"/>
</dbReference>
<dbReference type="InterPro" id="IPR018499">
    <property type="entry name" value="Tetraspanin/Peripherin"/>
</dbReference>
<dbReference type="InterPro" id="IPR000301">
    <property type="entry name" value="Tetraspanin_animals"/>
</dbReference>
<dbReference type="PANTHER" id="PTHR19282:SF561">
    <property type="entry name" value="TETRASPANIN"/>
    <property type="match status" value="1"/>
</dbReference>
<reference evidence="8" key="1">
    <citation type="submission" date="2025-08" db="UniProtKB">
        <authorList>
            <consortium name="RefSeq"/>
        </authorList>
    </citation>
    <scope>IDENTIFICATION</scope>
</reference>
<keyword evidence="5 6" id="KW-0472">Membrane</keyword>
<name>A0A6P7MIU0_BETSP</name>
<gene>
    <name evidence="8" type="primary">LOC114855397</name>
</gene>
<evidence type="ECO:0000256" key="3">
    <source>
        <dbReference type="ARBA" id="ARBA00022692"/>
    </source>
</evidence>
<protein>
    <recommendedName>
        <fullName evidence="6">Tetraspanin</fullName>
    </recommendedName>
</protein>
<keyword evidence="3 6" id="KW-0812">Transmembrane</keyword>
<dbReference type="KEGG" id="bspl:114855397"/>
<evidence type="ECO:0000256" key="6">
    <source>
        <dbReference type="RuleBase" id="RU361218"/>
    </source>
</evidence>
<dbReference type="PRINTS" id="PR00259">
    <property type="entry name" value="TMFOUR"/>
</dbReference>
<feature type="transmembrane region" description="Helical" evidence="6">
    <location>
        <begin position="89"/>
        <end position="112"/>
    </location>
</feature>
<dbReference type="CDD" id="cd03156">
    <property type="entry name" value="uroplakin_I_like_LEL"/>
    <property type="match status" value="1"/>
</dbReference>
<evidence type="ECO:0000313" key="8">
    <source>
        <dbReference type="RefSeq" id="XP_029006385.1"/>
    </source>
</evidence>
<evidence type="ECO:0000313" key="7">
    <source>
        <dbReference type="Proteomes" id="UP000515150"/>
    </source>
</evidence>
<dbReference type="Proteomes" id="UP000515150">
    <property type="component" value="Chromosome 1"/>
</dbReference>
<comment type="subcellular location">
    <subcellularLocation>
        <location evidence="1 6">Membrane</location>
        <topology evidence="1 6">Multi-pass membrane protein</topology>
    </subcellularLocation>
</comment>
<dbReference type="PIRSF" id="PIRSF002419">
    <property type="entry name" value="Tetraspanin"/>
    <property type="match status" value="1"/>
</dbReference>
<dbReference type="RefSeq" id="XP_029006385.1">
    <property type="nucleotide sequence ID" value="XM_029150552.3"/>
</dbReference>
<comment type="similarity">
    <text evidence="2 6">Belongs to the tetraspanin (TM4SF) family.</text>
</comment>
<evidence type="ECO:0000256" key="2">
    <source>
        <dbReference type="ARBA" id="ARBA00006840"/>
    </source>
</evidence>
<feature type="transmembrane region" description="Helical" evidence="6">
    <location>
        <begin position="248"/>
        <end position="274"/>
    </location>
</feature>
<feature type="transmembrane region" description="Helical" evidence="6">
    <location>
        <begin position="119"/>
        <end position="143"/>
    </location>
</feature>
<evidence type="ECO:0000256" key="4">
    <source>
        <dbReference type="ARBA" id="ARBA00022989"/>
    </source>
</evidence>
<dbReference type="InterPro" id="IPR018503">
    <property type="entry name" value="Tetraspanin_CS"/>
</dbReference>
<sequence>MSKPSWADTPDTDQTSHTTLHYSVKEESSKMCCSGFLRIMMFIFNGAIFVAGAAVLGVGVWVRVDSGSLLGLLDSVEDAPSGVSQLANVTYLLIAAGAVLLVIGFLGCCGAVKESRCMLLTFFSIVLIIFLAEVAGAVVLFVFHGLASQLFLDLQKEVKKSIQKNYGGSESVTSLWNSTMDEFKCCGYRNYTDFDNSPFYEEHKGNVYPIPCCNATIATNGVCDKHSAEVSMIDGCFDKLLQLIEDNAVIIAAVALGIAALEVAAMVVSMVLYCQIGNKS</sequence>
<evidence type="ECO:0000256" key="5">
    <source>
        <dbReference type="ARBA" id="ARBA00023136"/>
    </source>
</evidence>
<proteinExistence type="inferred from homology"/>
<dbReference type="SUPFAM" id="SSF48652">
    <property type="entry name" value="Tetraspanin"/>
    <property type="match status" value="1"/>
</dbReference>
<organism evidence="7 8">
    <name type="scientific">Betta splendens</name>
    <name type="common">Siamese fighting fish</name>
    <dbReference type="NCBI Taxonomy" id="158456"/>
    <lineage>
        <taxon>Eukaryota</taxon>
        <taxon>Metazoa</taxon>
        <taxon>Chordata</taxon>
        <taxon>Craniata</taxon>
        <taxon>Vertebrata</taxon>
        <taxon>Euteleostomi</taxon>
        <taxon>Actinopterygii</taxon>
        <taxon>Neopterygii</taxon>
        <taxon>Teleostei</taxon>
        <taxon>Neoteleostei</taxon>
        <taxon>Acanthomorphata</taxon>
        <taxon>Anabantaria</taxon>
        <taxon>Anabantiformes</taxon>
        <taxon>Anabantoidei</taxon>
        <taxon>Osphronemidae</taxon>
        <taxon>Betta</taxon>
    </lineage>
</organism>
<dbReference type="PROSITE" id="PS00421">
    <property type="entry name" value="TM4_1"/>
    <property type="match status" value="1"/>
</dbReference>
<dbReference type="Pfam" id="PF00335">
    <property type="entry name" value="Tetraspanin"/>
    <property type="match status" value="1"/>
</dbReference>
<dbReference type="AlphaFoldDB" id="A0A6P7MIU0"/>
<keyword evidence="4 6" id="KW-1133">Transmembrane helix</keyword>
<evidence type="ECO:0000256" key="1">
    <source>
        <dbReference type="ARBA" id="ARBA00004141"/>
    </source>
</evidence>
<dbReference type="InterPro" id="IPR008952">
    <property type="entry name" value="Tetraspanin_EC2_sf"/>
</dbReference>
<accession>A0A6P7MIU0</accession>
<dbReference type="InParanoid" id="A0A6P7MIU0"/>
<keyword evidence="7" id="KW-1185">Reference proteome</keyword>
<dbReference type="Gene3D" id="1.10.1450.10">
    <property type="entry name" value="Tetraspanin"/>
    <property type="match status" value="1"/>
</dbReference>
<dbReference type="GeneID" id="114855397"/>
<dbReference type="GO" id="GO:0005886">
    <property type="term" value="C:plasma membrane"/>
    <property type="evidence" value="ECO:0007669"/>
    <property type="project" value="TreeGrafter"/>
</dbReference>
<dbReference type="OrthoDB" id="10033535at2759"/>